<organism evidence="8 9">
    <name type="scientific">Metabacillus litoralis</name>
    <dbReference type="NCBI Taxonomy" id="152268"/>
    <lineage>
        <taxon>Bacteria</taxon>
        <taxon>Bacillati</taxon>
        <taxon>Bacillota</taxon>
        <taxon>Bacilli</taxon>
        <taxon>Bacillales</taxon>
        <taxon>Bacillaceae</taxon>
        <taxon>Metabacillus</taxon>
    </lineage>
</organism>
<name>A0A5C6W1D4_9BACI</name>
<dbReference type="PANTHER" id="PTHR23531:SF2">
    <property type="entry name" value="PERMEASE"/>
    <property type="match status" value="1"/>
</dbReference>
<keyword evidence="2" id="KW-0813">Transport</keyword>
<feature type="transmembrane region" description="Helical" evidence="6">
    <location>
        <begin position="130"/>
        <end position="153"/>
    </location>
</feature>
<feature type="transmembrane region" description="Helical" evidence="6">
    <location>
        <begin position="303"/>
        <end position="321"/>
    </location>
</feature>
<feature type="transmembrane region" description="Helical" evidence="6">
    <location>
        <begin position="391"/>
        <end position="407"/>
    </location>
</feature>
<dbReference type="OrthoDB" id="9814001at2"/>
<evidence type="ECO:0000259" key="7">
    <source>
        <dbReference type="PROSITE" id="PS50850"/>
    </source>
</evidence>
<feature type="transmembrane region" description="Helical" evidence="6">
    <location>
        <begin position="239"/>
        <end position="260"/>
    </location>
</feature>
<feature type="transmembrane region" description="Helical" evidence="6">
    <location>
        <begin position="76"/>
        <end position="94"/>
    </location>
</feature>
<dbReference type="GO" id="GO:0022857">
    <property type="term" value="F:transmembrane transporter activity"/>
    <property type="evidence" value="ECO:0007669"/>
    <property type="project" value="InterPro"/>
</dbReference>
<feature type="domain" description="Major facilitator superfamily (MFS) profile" evidence="7">
    <location>
        <begin position="39"/>
        <end position="414"/>
    </location>
</feature>
<dbReference type="PANTHER" id="PTHR23531">
    <property type="entry name" value="QUINOLENE RESISTANCE PROTEIN NORA"/>
    <property type="match status" value="1"/>
</dbReference>
<evidence type="ECO:0000256" key="6">
    <source>
        <dbReference type="SAM" id="Phobius"/>
    </source>
</evidence>
<dbReference type="InterPro" id="IPR052714">
    <property type="entry name" value="MFS_Exporter"/>
</dbReference>
<dbReference type="RefSeq" id="WP_146949753.1">
    <property type="nucleotide sequence ID" value="NZ_VOQF01000009.1"/>
</dbReference>
<gene>
    <name evidence="8" type="ORF">FS935_16540</name>
</gene>
<dbReference type="Pfam" id="PF07690">
    <property type="entry name" value="MFS_1"/>
    <property type="match status" value="1"/>
</dbReference>
<evidence type="ECO:0000256" key="1">
    <source>
        <dbReference type="ARBA" id="ARBA00004651"/>
    </source>
</evidence>
<keyword evidence="9" id="KW-1185">Reference proteome</keyword>
<dbReference type="InterPro" id="IPR020846">
    <property type="entry name" value="MFS_dom"/>
</dbReference>
<dbReference type="InterPro" id="IPR036259">
    <property type="entry name" value="MFS_trans_sf"/>
</dbReference>
<feature type="transmembrane region" description="Helical" evidence="6">
    <location>
        <begin position="327"/>
        <end position="350"/>
    </location>
</feature>
<feature type="transmembrane region" description="Helical" evidence="6">
    <location>
        <begin position="362"/>
        <end position="385"/>
    </location>
</feature>
<feature type="transmembrane region" description="Helical" evidence="6">
    <location>
        <begin position="106"/>
        <end position="124"/>
    </location>
</feature>
<evidence type="ECO:0000256" key="4">
    <source>
        <dbReference type="ARBA" id="ARBA00022989"/>
    </source>
</evidence>
<evidence type="ECO:0000256" key="3">
    <source>
        <dbReference type="ARBA" id="ARBA00022692"/>
    </source>
</evidence>
<evidence type="ECO:0000313" key="8">
    <source>
        <dbReference type="EMBL" id="TXC89488.1"/>
    </source>
</evidence>
<dbReference type="PROSITE" id="PS50850">
    <property type="entry name" value="MFS"/>
    <property type="match status" value="1"/>
</dbReference>
<keyword evidence="4 6" id="KW-1133">Transmembrane helix</keyword>
<dbReference type="EMBL" id="VOQF01000009">
    <property type="protein sequence ID" value="TXC89488.1"/>
    <property type="molecule type" value="Genomic_DNA"/>
</dbReference>
<dbReference type="SUPFAM" id="SSF103473">
    <property type="entry name" value="MFS general substrate transporter"/>
    <property type="match status" value="1"/>
</dbReference>
<sequence length="425" mass="47267">MTRVSCLTYYLTRHQESKNQRRQDEKMNTVYKQPIWTKSFISIFLSNFFIFVTFYGLLTSLPIYVVDELNKSSVEAGLIVTILLLSAIIVRPFSGKLLQDFGKKKVLMLSLSLFTLSSFLYLWIDHYGLLLALRFFHGIWFSIATTATGAIAADLVPNKRRGEGLGYFAMSMNLAVVFGPFIALTLIQITSFLVLFLVLALLMVIGVVFTAFSKIKELPASQKNTDKKIALEDLFDKKALPIALIGSLVAFSYSSVISFISMYAKELELLEAASYFFVVFAVVMILSRPFSGRLFDKKGPNSVIYPALIFFVLGLILLSFAQTTFLFLLAGGFIGLGYGSIVPCLQTLAVQATDLKRSGHATATFFTFFDIGIAAGAYILGIIVSQLGYEVLYFYSGLFVIGIIAVYHRHQRRKEATTSPVSANL</sequence>
<dbReference type="Proteomes" id="UP000321363">
    <property type="component" value="Unassembled WGS sequence"/>
</dbReference>
<accession>A0A5C6W1D4</accession>
<protein>
    <submittedName>
        <fullName evidence="8">MFS transporter</fullName>
    </submittedName>
</protein>
<keyword evidence="5 6" id="KW-0472">Membrane</keyword>
<dbReference type="AlphaFoldDB" id="A0A5C6W1D4"/>
<keyword evidence="3 6" id="KW-0812">Transmembrane</keyword>
<dbReference type="GO" id="GO:0005886">
    <property type="term" value="C:plasma membrane"/>
    <property type="evidence" value="ECO:0007669"/>
    <property type="project" value="UniProtKB-SubCell"/>
</dbReference>
<dbReference type="InterPro" id="IPR011701">
    <property type="entry name" value="MFS"/>
</dbReference>
<feature type="transmembrane region" description="Helical" evidence="6">
    <location>
        <begin position="272"/>
        <end position="291"/>
    </location>
</feature>
<feature type="transmembrane region" description="Helical" evidence="6">
    <location>
        <begin position="40"/>
        <end position="64"/>
    </location>
</feature>
<evidence type="ECO:0000313" key="9">
    <source>
        <dbReference type="Proteomes" id="UP000321363"/>
    </source>
</evidence>
<evidence type="ECO:0000256" key="2">
    <source>
        <dbReference type="ARBA" id="ARBA00022448"/>
    </source>
</evidence>
<comment type="caution">
    <text evidence="8">The sequence shown here is derived from an EMBL/GenBank/DDBJ whole genome shotgun (WGS) entry which is preliminary data.</text>
</comment>
<comment type="subcellular location">
    <subcellularLocation>
        <location evidence="1">Cell membrane</location>
        <topology evidence="1">Multi-pass membrane protein</topology>
    </subcellularLocation>
</comment>
<dbReference type="Gene3D" id="1.20.1250.20">
    <property type="entry name" value="MFS general substrate transporter like domains"/>
    <property type="match status" value="1"/>
</dbReference>
<feature type="transmembrane region" description="Helical" evidence="6">
    <location>
        <begin position="193"/>
        <end position="213"/>
    </location>
</feature>
<proteinExistence type="predicted"/>
<reference evidence="8 9" key="1">
    <citation type="journal article" date="2005" name="Int. J. Syst. Evol. Microbiol.">
        <title>Bacillus litoralis sp. nov., isolated from a tidal flat of the Yellow Sea in Korea.</title>
        <authorList>
            <person name="Yoon J.H."/>
            <person name="Oh T.K."/>
        </authorList>
    </citation>
    <scope>NUCLEOTIDE SEQUENCE [LARGE SCALE GENOMIC DNA]</scope>
    <source>
        <strain evidence="8 9">SW-211</strain>
    </source>
</reference>
<evidence type="ECO:0000256" key="5">
    <source>
        <dbReference type="ARBA" id="ARBA00023136"/>
    </source>
</evidence>
<feature type="transmembrane region" description="Helical" evidence="6">
    <location>
        <begin position="165"/>
        <end position="187"/>
    </location>
</feature>
<dbReference type="CDD" id="cd17489">
    <property type="entry name" value="MFS_YfcJ_like"/>
    <property type="match status" value="1"/>
</dbReference>